<dbReference type="AlphaFoldDB" id="A0A4Y3WRH4"/>
<accession>A0A4Y3WRH4</accession>
<proteinExistence type="predicted"/>
<protein>
    <submittedName>
        <fullName evidence="1">Uncharacterized protein</fullName>
    </submittedName>
</protein>
<dbReference type="Proteomes" id="UP000320338">
    <property type="component" value="Unassembled WGS sequence"/>
</dbReference>
<comment type="caution">
    <text evidence="1">The sequence shown here is derived from an EMBL/GenBank/DDBJ whole genome shotgun (WGS) entry which is preliminary data.</text>
</comment>
<evidence type="ECO:0000313" key="1">
    <source>
        <dbReference type="EMBL" id="GEC21384.1"/>
    </source>
</evidence>
<dbReference type="RefSeq" id="WP_141280209.1">
    <property type="nucleotide sequence ID" value="NZ_BAAARZ010000005.1"/>
</dbReference>
<sequence length="131" mass="14234">MEDNHITDERARSFVAPLRRFEQDADPAPLAALSADRASLSRLDARGERTDAAAFWPGYRDQFHRLTTGFVNTVDGGGLVAPERTTATLTDDRPLPHRGVLDLGDDAVVALHTSDDSAASTPIPARVVWAR</sequence>
<evidence type="ECO:0000313" key="2">
    <source>
        <dbReference type="Proteomes" id="UP000320338"/>
    </source>
</evidence>
<reference evidence="1 2" key="1">
    <citation type="submission" date="2019-06" db="EMBL/GenBank/DDBJ databases">
        <title>Whole genome shotgun sequence of Pseudonocardia hydrocarbonoxydans NBRC 14498.</title>
        <authorList>
            <person name="Hosoyama A."/>
            <person name="Uohara A."/>
            <person name="Ohji S."/>
            <person name="Ichikawa N."/>
        </authorList>
    </citation>
    <scope>NUCLEOTIDE SEQUENCE [LARGE SCALE GENOMIC DNA]</scope>
    <source>
        <strain evidence="1 2">NBRC 14498</strain>
    </source>
</reference>
<dbReference type="OrthoDB" id="582607at2"/>
<gene>
    <name evidence="1" type="ORF">PHY01_36670</name>
</gene>
<organism evidence="1 2">
    <name type="scientific">Pseudonocardia hydrocarbonoxydans</name>
    <dbReference type="NCBI Taxonomy" id="76726"/>
    <lineage>
        <taxon>Bacteria</taxon>
        <taxon>Bacillati</taxon>
        <taxon>Actinomycetota</taxon>
        <taxon>Actinomycetes</taxon>
        <taxon>Pseudonocardiales</taxon>
        <taxon>Pseudonocardiaceae</taxon>
        <taxon>Pseudonocardia</taxon>
    </lineage>
</organism>
<keyword evidence="2" id="KW-1185">Reference proteome</keyword>
<name>A0A4Y3WRH4_9PSEU</name>
<dbReference type="EMBL" id="BJNG01000034">
    <property type="protein sequence ID" value="GEC21384.1"/>
    <property type="molecule type" value="Genomic_DNA"/>
</dbReference>